<evidence type="ECO:0000256" key="1">
    <source>
        <dbReference type="SAM" id="MobiDB-lite"/>
    </source>
</evidence>
<dbReference type="EMBL" id="ML986640">
    <property type="protein sequence ID" value="KAF2262459.1"/>
    <property type="molecule type" value="Genomic_DNA"/>
</dbReference>
<reference evidence="3" key="1">
    <citation type="journal article" date="2020" name="Stud. Mycol.">
        <title>101 Dothideomycetes genomes: A test case for predicting lifestyles and emergence of pathogens.</title>
        <authorList>
            <person name="Haridas S."/>
            <person name="Albert R."/>
            <person name="Binder M."/>
            <person name="Bloem J."/>
            <person name="LaButti K."/>
            <person name="Salamov A."/>
            <person name="Andreopoulos B."/>
            <person name="Baker S."/>
            <person name="Barry K."/>
            <person name="Bills G."/>
            <person name="Bluhm B."/>
            <person name="Cannon C."/>
            <person name="Castanera R."/>
            <person name="Culley D."/>
            <person name="Daum C."/>
            <person name="Ezra D."/>
            <person name="Gonzalez J."/>
            <person name="Henrissat B."/>
            <person name="Kuo A."/>
            <person name="Liang C."/>
            <person name="Lipzen A."/>
            <person name="Lutzoni F."/>
            <person name="Magnuson J."/>
            <person name="Mondo S."/>
            <person name="Nolan M."/>
            <person name="Ohm R."/>
            <person name="Pangilinan J."/>
            <person name="Park H.-J."/>
            <person name="Ramirez L."/>
            <person name="Alfaro M."/>
            <person name="Sun H."/>
            <person name="Tritt A."/>
            <person name="Yoshinaga Y."/>
            <person name="Zwiers L.-H."/>
            <person name="Turgeon B."/>
            <person name="Goodwin S."/>
            <person name="Spatafora J."/>
            <person name="Crous P."/>
            <person name="Grigoriev I."/>
        </authorList>
    </citation>
    <scope>NUCLEOTIDE SEQUENCE [LARGE SCALE GENOMIC DNA]</scope>
    <source>
        <strain evidence="3">CBS 304.66</strain>
    </source>
</reference>
<dbReference type="Proteomes" id="UP000800093">
    <property type="component" value="Unassembled WGS sequence"/>
</dbReference>
<accession>A0A9P4KAH2</accession>
<dbReference type="OrthoDB" id="3801434at2759"/>
<name>A0A9P4KAH2_9PLEO</name>
<gene>
    <name evidence="2" type="ORF">CC78DRAFT_606152</name>
</gene>
<sequence length="350" mass="38184">MNNKSYQKGIGGDEKNLRIQLQPCSGTAPPARKICISDTVGTLSFVGRFDSEHELDSDEYDFVEKEVQDKAGIVAPVPSVNFSSTWEGAYNDSVQAYKEIYDASKKYYKAVAQSHLTKAASSIGGALAASVNRGVLAVASRAVDASSTDRSKLPMVVTNWLKGKAKMDEAKKRAKEAEEARVARKYKTKLLESEEVIEVPSRTSLRAPTSINSPTLTLDYRRKYSSTTQTGRKLSDFALAEGDEEYPLPKTPAYATGMFSNLGTPGTVHQQLEQPLLGGIQGEGDDDGSGVVAIEDFDTPKFVQRQLHDAMEDKLGVVTTSRRPPTPEEKSPYSDNIDEEDVEEGEKSVA</sequence>
<dbReference type="AlphaFoldDB" id="A0A9P4KAH2"/>
<proteinExistence type="predicted"/>
<protein>
    <submittedName>
        <fullName evidence="2">Uncharacterized protein</fullName>
    </submittedName>
</protein>
<organism evidence="2 3">
    <name type="scientific">Lojkania enalia</name>
    <dbReference type="NCBI Taxonomy" id="147567"/>
    <lineage>
        <taxon>Eukaryota</taxon>
        <taxon>Fungi</taxon>
        <taxon>Dikarya</taxon>
        <taxon>Ascomycota</taxon>
        <taxon>Pezizomycotina</taxon>
        <taxon>Dothideomycetes</taxon>
        <taxon>Pleosporomycetidae</taxon>
        <taxon>Pleosporales</taxon>
        <taxon>Pleosporales incertae sedis</taxon>
        <taxon>Lojkania</taxon>
    </lineage>
</organism>
<feature type="region of interest" description="Disordered" evidence="1">
    <location>
        <begin position="308"/>
        <end position="350"/>
    </location>
</feature>
<evidence type="ECO:0000313" key="2">
    <source>
        <dbReference type="EMBL" id="KAF2262459.1"/>
    </source>
</evidence>
<evidence type="ECO:0000313" key="3">
    <source>
        <dbReference type="Proteomes" id="UP000800093"/>
    </source>
</evidence>
<keyword evidence="3" id="KW-1185">Reference proteome</keyword>
<comment type="caution">
    <text evidence="2">The sequence shown here is derived from an EMBL/GenBank/DDBJ whole genome shotgun (WGS) entry which is preliminary data.</text>
</comment>